<dbReference type="OrthoDB" id="6155318at2759"/>
<keyword evidence="4 9" id="KW-0812">Transmembrane</keyword>
<feature type="transmembrane region" description="Helical" evidence="9">
    <location>
        <begin position="33"/>
        <end position="52"/>
    </location>
</feature>
<accession>A0A3P7LPP0</accession>
<evidence type="ECO:0000256" key="5">
    <source>
        <dbReference type="ARBA" id="ARBA00022989"/>
    </source>
</evidence>
<comment type="similarity">
    <text evidence="2">Belongs to the sodium:neurotransmitter symporter (SNF) (TC 2.A.22) family.</text>
</comment>
<feature type="transmembrane region" description="Helical" evidence="9">
    <location>
        <begin position="64"/>
        <end position="87"/>
    </location>
</feature>
<evidence type="ECO:0000256" key="6">
    <source>
        <dbReference type="ARBA" id="ARBA00023136"/>
    </source>
</evidence>
<keyword evidence="7" id="KW-0325">Glycoprotein</keyword>
<dbReference type="InterPro" id="IPR000175">
    <property type="entry name" value="Na/ntran_symport"/>
</dbReference>
<evidence type="ECO:0000313" key="10">
    <source>
        <dbReference type="EMBL" id="VDN13647.1"/>
    </source>
</evidence>
<evidence type="ECO:0000256" key="3">
    <source>
        <dbReference type="ARBA" id="ARBA00022448"/>
    </source>
</evidence>
<comment type="subcellular location">
    <subcellularLocation>
        <location evidence="1">Membrane</location>
        <topology evidence="1">Multi-pass membrane protein</topology>
    </subcellularLocation>
</comment>
<evidence type="ECO:0000313" key="11">
    <source>
        <dbReference type="Proteomes" id="UP000281553"/>
    </source>
</evidence>
<dbReference type="Proteomes" id="UP000281553">
    <property type="component" value="Unassembled WGS sequence"/>
</dbReference>
<dbReference type="InterPro" id="IPR037272">
    <property type="entry name" value="SNS_sf"/>
</dbReference>
<evidence type="ECO:0000256" key="9">
    <source>
        <dbReference type="SAM" id="Phobius"/>
    </source>
</evidence>
<dbReference type="GO" id="GO:0089718">
    <property type="term" value="P:amino acid import across plasma membrane"/>
    <property type="evidence" value="ECO:0007669"/>
    <property type="project" value="TreeGrafter"/>
</dbReference>
<dbReference type="GO" id="GO:0005283">
    <property type="term" value="F:amino acid:sodium symporter activity"/>
    <property type="evidence" value="ECO:0007669"/>
    <property type="project" value="TreeGrafter"/>
</dbReference>
<evidence type="ECO:0000256" key="8">
    <source>
        <dbReference type="PIRSR" id="PIRSR600175-1"/>
    </source>
</evidence>
<organism evidence="10 11">
    <name type="scientific">Dibothriocephalus latus</name>
    <name type="common">Fish tapeworm</name>
    <name type="synonym">Diphyllobothrium latum</name>
    <dbReference type="NCBI Taxonomy" id="60516"/>
    <lineage>
        <taxon>Eukaryota</taxon>
        <taxon>Metazoa</taxon>
        <taxon>Spiralia</taxon>
        <taxon>Lophotrochozoa</taxon>
        <taxon>Platyhelminthes</taxon>
        <taxon>Cestoda</taxon>
        <taxon>Eucestoda</taxon>
        <taxon>Diphyllobothriidea</taxon>
        <taxon>Diphyllobothriidae</taxon>
        <taxon>Dibothriocephalus</taxon>
    </lineage>
</organism>
<evidence type="ECO:0000256" key="4">
    <source>
        <dbReference type="ARBA" id="ARBA00022692"/>
    </source>
</evidence>
<evidence type="ECO:0000256" key="1">
    <source>
        <dbReference type="ARBA" id="ARBA00004141"/>
    </source>
</evidence>
<gene>
    <name evidence="10" type="ORF">DILT_LOCUS9478</name>
</gene>
<dbReference type="SUPFAM" id="SSF161070">
    <property type="entry name" value="SNF-like"/>
    <property type="match status" value="1"/>
</dbReference>
<dbReference type="EMBL" id="UYRU01056974">
    <property type="protein sequence ID" value="VDN13647.1"/>
    <property type="molecule type" value="Genomic_DNA"/>
</dbReference>
<keyword evidence="8" id="KW-0915">Sodium</keyword>
<keyword evidence="3" id="KW-0813">Transport</keyword>
<protein>
    <submittedName>
        <fullName evidence="10">Uncharacterized protein</fullName>
    </submittedName>
</protein>
<evidence type="ECO:0000256" key="7">
    <source>
        <dbReference type="ARBA" id="ARBA00023180"/>
    </source>
</evidence>
<sequence>MFLPFLRSQFCTLETLTSGLMDQFPNVFGKHKVLFTLGTCVVLFLLGLILVTRAGSYYFQVLDWYATPISLILIALVEIISLSYVYGARRLFANAESMLGRIHKLSRMWWLISWYGLVPLFTIIICISVFVDYAPPAFTNGQLLPTWAIAFGWCVALISILPMPAVALFQLFKNWRQPSVTKCVLVEIGGKPPLPLGKSQWWRHVSCC</sequence>
<dbReference type="PANTHER" id="PTHR11616">
    <property type="entry name" value="SODIUM/CHLORIDE DEPENDENT TRANSPORTER"/>
    <property type="match status" value="1"/>
</dbReference>
<feature type="transmembrane region" description="Helical" evidence="9">
    <location>
        <begin position="108"/>
        <end position="130"/>
    </location>
</feature>
<proteinExistence type="inferred from homology"/>
<evidence type="ECO:0000256" key="2">
    <source>
        <dbReference type="ARBA" id="ARBA00006459"/>
    </source>
</evidence>
<dbReference type="PROSITE" id="PS50267">
    <property type="entry name" value="NA_NEUROTRAN_SYMP_3"/>
    <property type="match status" value="1"/>
</dbReference>
<keyword evidence="6 9" id="KW-0472">Membrane</keyword>
<name>A0A3P7LPP0_DIBLA</name>
<dbReference type="GO" id="GO:0046872">
    <property type="term" value="F:metal ion binding"/>
    <property type="evidence" value="ECO:0007669"/>
    <property type="project" value="UniProtKB-KW"/>
</dbReference>
<dbReference type="Pfam" id="PF00209">
    <property type="entry name" value="SNF"/>
    <property type="match status" value="1"/>
</dbReference>
<feature type="binding site" evidence="8">
    <location>
        <position position="8"/>
    </location>
    <ligand>
        <name>Na(+)</name>
        <dbReference type="ChEBI" id="CHEBI:29101"/>
        <label>1</label>
    </ligand>
</feature>
<dbReference type="AlphaFoldDB" id="A0A3P7LPP0"/>
<keyword evidence="5 9" id="KW-1133">Transmembrane helix</keyword>
<dbReference type="GO" id="GO:0005886">
    <property type="term" value="C:plasma membrane"/>
    <property type="evidence" value="ECO:0007669"/>
    <property type="project" value="TreeGrafter"/>
</dbReference>
<reference evidence="10 11" key="1">
    <citation type="submission" date="2018-11" db="EMBL/GenBank/DDBJ databases">
        <authorList>
            <consortium name="Pathogen Informatics"/>
        </authorList>
    </citation>
    <scope>NUCLEOTIDE SEQUENCE [LARGE SCALE GENOMIC DNA]</scope>
</reference>
<keyword evidence="8" id="KW-0479">Metal-binding</keyword>
<dbReference type="PANTHER" id="PTHR11616:SF321">
    <property type="entry name" value="SODIUM-DEPENDENT NUTRIENT AMINO ACID TRANSPORTER 1-RELATED"/>
    <property type="match status" value="1"/>
</dbReference>
<feature type="transmembrane region" description="Helical" evidence="9">
    <location>
        <begin position="150"/>
        <end position="172"/>
    </location>
</feature>
<keyword evidence="11" id="KW-1185">Reference proteome</keyword>